<dbReference type="Gene3D" id="3.40.720.10">
    <property type="entry name" value="Alkaline Phosphatase, subunit A"/>
    <property type="match status" value="1"/>
</dbReference>
<dbReference type="Proteomes" id="UP000029643">
    <property type="component" value="Unassembled WGS sequence"/>
</dbReference>
<dbReference type="InterPro" id="IPR050738">
    <property type="entry name" value="Sulfatase"/>
</dbReference>
<dbReference type="PANTHER" id="PTHR42693:SF53">
    <property type="entry name" value="ENDO-4-O-SULFATASE"/>
    <property type="match status" value="1"/>
</dbReference>
<evidence type="ECO:0000256" key="2">
    <source>
        <dbReference type="ARBA" id="ARBA00022801"/>
    </source>
</evidence>
<name>A0A090X0B0_9FLAO</name>
<dbReference type="EC" id="3.1.6.1" evidence="4"/>
<evidence type="ECO:0000259" key="3">
    <source>
        <dbReference type="Pfam" id="PF00884"/>
    </source>
</evidence>
<sequence length="72" mass="8061">MGYGDVGVYGQTKIKTPNIDKMANEGIKFTNHYSGQTVCSPSRCALMTGMHMGERIGYSKWTINESRRCYCS</sequence>
<reference evidence="4 5" key="1">
    <citation type="journal article" date="2014" name="Genome Announc.">
        <title>Draft Genome Sequences of Marine Flavobacterium Algibacter lectus Strains SS8 and NR4.</title>
        <authorList>
            <person name="Takatani N."/>
            <person name="Nakanishi M."/>
            <person name="Meirelles P."/>
            <person name="Mino S."/>
            <person name="Suda W."/>
            <person name="Oshima K."/>
            <person name="Hattori M."/>
            <person name="Ohkuma M."/>
            <person name="Hosokawa M."/>
            <person name="Miyashita K."/>
            <person name="Thompson F.L."/>
            <person name="Niwa A."/>
            <person name="Sawabe T."/>
            <person name="Sawabe T."/>
        </authorList>
    </citation>
    <scope>NUCLEOTIDE SEQUENCE [LARGE SCALE GENOMIC DNA]</scope>
    <source>
        <strain evidence="5">JCM19274</strain>
    </source>
</reference>
<dbReference type="InterPro" id="IPR000917">
    <property type="entry name" value="Sulfatase_N"/>
</dbReference>
<comment type="caution">
    <text evidence="4">The sequence shown here is derived from an EMBL/GenBank/DDBJ whole genome shotgun (WGS) entry which is preliminary data.</text>
</comment>
<gene>
    <name evidence="4" type="ORF">JCM19274_138</name>
</gene>
<dbReference type="AlphaFoldDB" id="A0A090X0B0"/>
<dbReference type="Pfam" id="PF00884">
    <property type="entry name" value="Sulfatase"/>
    <property type="match status" value="1"/>
</dbReference>
<keyword evidence="2 4" id="KW-0378">Hydrolase</keyword>
<dbReference type="SUPFAM" id="SSF53649">
    <property type="entry name" value="Alkaline phosphatase-like"/>
    <property type="match status" value="1"/>
</dbReference>
<protein>
    <submittedName>
        <fullName evidence="4">Arylsulfatase</fullName>
        <ecNumber evidence="4">3.1.6.1</ecNumber>
    </submittedName>
</protein>
<evidence type="ECO:0000256" key="1">
    <source>
        <dbReference type="ARBA" id="ARBA00008779"/>
    </source>
</evidence>
<dbReference type="GO" id="GO:0004065">
    <property type="term" value="F:arylsulfatase activity"/>
    <property type="evidence" value="ECO:0007669"/>
    <property type="project" value="UniProtKB-EC"/>
</dbReference>
<comment type="similarity">
    <text evidence="1">Belongs to the sulfatase family.</text>
</comment>
<accession>A0A090X0B0</accession>
<feature type="domain" description="Sulfatase N-terminal" evidence="3">
    <location>
        <begin position="1"/>
        <end position="51"/>
    </location>
</feature>
<dbReference type="InterPro" id="IPR017850">
    <property type="entry name" value="Alkaline_phosphatase_core_sf"/>
</dbReference>
<evidence type="ECO:0000313" key="4">
    <source>
        <dbReference type="EMBL" id="GAL81958.1"/>
    </source>
</evidence>
<dbReference type="PANTHER" id="PTHR42693">
    <property type="entry name" value="ARYLSULFATASE FAMILY MEMBER"/>
    <property type="match status" value="1"/>
</dbReference>
<dbReference type="EMBL" id="BBNU01000020">
    <property type="protein sequence ID" value="GAL81958.1"/>
    <property type="molecule type" value="Genomic_DNA"/>
</dbReference>
<proteinExistence type="inferred from homology"/>
<organism evidence="4 5">
    <name type="scientific">Algibacter lectus</name>
    <dbReference type="NCBI Taxonomy" id="221126"/>
    <lineage>
        <taxon>Bacteria</taxon>
        <taxon>Pseudomonadati</taxon>
        <taxon>Bacteroidota</taxon>
        <taxon>Flavobacteriia</taxon>
        <taxon>Flavobacteriales</taxon>
        <taxon>Flavobacteriaceae</taxon>
        <taxon>Algibacter</taxon>
    </lineage>
</organism>
<evidence type="ECO:0000313" key="5">
    <source>
        <dbReference type="Proteomes" id="UP000029643"/>
    </source>
</evidence>